<dbReference type="PANTHER" id="PTHR24221:SF654">
    <property type="entry name" value="ATP-BINDING CASSETTE SUB-FAMILY B MEMBER 6"/>
    <property type="match status" value="1"/>
</dbReference>
<keyword evidence="4" id="KW-0067">ATP-binding</keyword>
<comment type="caution">
    <text evidence="10">The sequence shown here is derived from an EMBL/GenBank/DDBJ whole genome shotgun (WGS) entry which is preliminary data.</text>
</comment>
<keyword evidence="2 7" id="KW-0812">Transmembrane</keyword>
<keyword evidence="6 7" id="KW-0472">Membrane</keyword>
<evidence type="ECO:0000256" key="7">
    <source>
        <dbReference type="SAM" id="Phobius"/>
    </source>
</evidence>
<dbReference type="SUPFAM" id="SSF52540">
    <property type="entry name" value="P-loop containing nucleoside triphosphate hydrolases"/>
    <property type="match status" value="1"/>
</dbReference>
<dbReference type="SUPFAM" id="SSF90123">
    <property type="entry name" value="ABC transporter transmembrane region"/>
    <property type="match status" value="1"/>
</dbReference>
<evidence type="ECO:0000256" key="2">
    <source>
        <dbReference type="ARBA" id="ARBA00022692"/>
    </source>
</evidence>
<dbReference type="GO" id="GO:0005886">
    <property type="term" value="C:plasma membrane"/>
    <property type="evidence" value="ECO:0007669"/>
    <property type="project" value="UniProtKB-SubCell"/>
</dbReference>
<feature type="transmembrane region" description="Helical" evidence="7">
    <location>
        <begin position="140"/>
        <end position="161"/>
    </location>
</feature>
<evidence type="ECO:0000259" key="8">
    <source>
        <dbReference type="PROSITE" id="PS50893"/>
    </source>
</evidence>
<sequence>MRRLSSLVAPTGPVGRRMLGGLALACLAALANFGLLVLSGWLLAAAAAAGLAGSVAAHAFNMALPAAGVRFLATLRILARYGERVVTHDATLRLVGQFRAWSFGRLVRQPPAHLSRQRSGEQLFRFVSDTERVGHAYLDVGVPFAAAAVCGLVYVCIIAAFVPSAGIVLAAGLLACGVALPLAAGHLSDRATARIAAHQDAMHGDLVDILQGLDEIAFLGAGDAMCRRLDARQTTIRQARLRLAAIEGGARALVGVVAVLTALGVLACASAARHAGLLSAACLPMLGLGALAAFESVAPLPAARQTARHALLAGRRVRAACAVPPLPASGSLSPAAPLDLEVRDLGMRYAPDEDWVLRHAGLTIRQGERVALVGPSGAGKSTVAGLLFGFHGYQEGTIRFGGVEARALAPDALPGLVGVMAQDAHLFQGSIRRNLAMACPTADEAAMWAALEIAQLATFVREASAGLDTLIGEAGLRLSGGQGRRLALACVVLRRPRWLILDEPTEGLDAATEQAVMAGLVASLPHDATLLCITHRTAILPFLDRTVEIADRRFHEVATSRGRPR</sequence>
<reference evidence="10 11" key="1">
    <citation type="submission" date="2020-04" db="EMBL/GenBank/DDBJ databases">
        <title>Description of novel Gluconacetobacter.</title>
        <authorList>
            <person name="Sombolestani A."/>
        </authorList>
    </citation>
    <scope>NUCLEOTIDE SEQUENCE [LARGE SCALE GENOMIC DNA]</scope>
    <source>
        <strain evidence="10 11">LMG 27801</strain>
    </source>
</reference>
<keyword evidence="3" id="KW-0547">Nucleotide-binding</keyword>
<dbReference type="AlphaFoldDB" id="A0A7W4IST5"/>
<dbReference type="PANTHER" id="PTHR24221">
    <property type="entry name" value="ATP-BINDING CASSETTE SUB-FAMILY B"/>
    <property type="match status" value="1"/>
</dbReference>
<dbReference type="GO" id="GO:0016887">
    <property type="term" value="F:ATP hydrolysis activity"/>
    <property type="evidence" value="ECO:0007669"/>
    <property type="project" value="InterPro"/>
</dbReference>
<feature type="transmembrane region" description="Helical" evidence="7">
    <location>
        <begin position="167"/>
        <end position="184"/>
    </location>
</feature>
<dbReference type="InterPro" id="IPR014223">
    <property type="entry name" value="ABC_CydC/D"/>
</dbReference>
<dbReference type="GO" id="GO:0005524">
    <property type="term" value="F:ATP binding"/>
    <property type="evidence" value="ECO:0007669"/>
    <property type="project" value="UniProtKB-KW"/>
</dbReference>
<accession>A0A7W4IST5</accession>
<dbReference type="InterPro" id="IPR003593">
    <property type="entry name" value="AAA+_ATPase"/>
</dbReference>
<dbReference type="EMBL" id="JABEQD010000004">
    <property type="protein sequence ID" value="MBB2168318.1"/>
    <property type="molecule type" value="Genomic_DNA"/>
</dbReference>
<dbReference type="NCBIfam" id="TIGR02868">
    <property type="entry name" value="CydC"/>
    <property type="match status" value="1"/>
</dbReference>
<dbReference type="Gene3D" id="1.20.1560.10">
    <property type="entry name" value="ABC transporter type 1, transmembrane domain"/>
    <property type="match status" value="1"/>
</dbReference>
<protein>
    <submittedName>
        <fullName evidence="10">Thiol reductant ABC exporter subunit CydC</fullName>
    </submittedName>
</protein>
<dbReference type="SMART" id="SM00382">
    <property type="entry name" value="AAA"/>
    <property type="match status" value="1"/>
</dbReference>
<feature type="transmembrane region" description="Helical" evidence="7">
    <location>
        <begin position="58"/>
        <end position="79"/>
    </location>
</feature>
<comment type="subcellular location">
    <subcellularLocation>
        <location evidence="1">Cell membrane</location>
        <topology evidence="1">Multi-pass membrane protein</topology>
    </subcellularLocation>
</comment>
<dbReference type="RefSeq" id="WP_182985891.1">
    <property type="nucleotide sequence ID" value="NZ_JABEQD010000004.1"/>
</dbReference>
<dbReference type="GO" id="GO:0034775">
    <property type="term" value="P:glutathione transmembrane transport"/>
    <property type="evidence" value="ECO:0007669"/>
    <property type="project" value="InterPro"/>
</dbReference>
<evidence type="ECO:0000256" key="1">
    <source>
        <dbReference type="ARBA" id="ARBA00004651"/>
    </source>
</evidence>
<feature type="transmembrane region" description="Helical" evidence="7">
    <location>
        <begin position="250"/>
        <end position="272"/>
    </location>
</feature>
<dbReference type="Gene3D" id="3.40.50.300">
    <property type="entry name" value="P-loop containing nucleotide triphosphate hydrolases"/>
    <property type="match status" value="1"/>
</dbReference>
<gene>
    <name evidence="10" type="primary">cydC</name>
    <name evidence="10" type="ORF">HLH36_08125</name>
</gene>
<proteinExistence type="predicted"/>
<evidence type="ECO:0000256" key="6">
    <source>
        <dbReference type="ARBA" id="ARBA00023136"/>
    </source>
</evidence>
<dbReference type="GO" id="GO:0034040">
    <property type="term" value="F:ATPase-coupled lipid transmembrane transporter activity"/>
    <property type="evidence" value="ECO:0007669"/>
    <property type="project" value="TreeGrafter"/>
</dbReference>
<evidence type="ECO:0000256" key="3">
    <source>
        <dbReference type="ARBA" id="ARBA00022741"/>
    </source>
</evidence>
<keyword evidence="11" id="KW-1185">Reference proteome</keyword>
<dbReference type="Pfam" id="PF00005">
    <property type="entry name" value="ABC_tran"/>
    <property type="match status" value="1"/>
</dbReference>
<dbReference type="InterPro" id="IPR027417">
    <property type="entry name" value="P-loop_NTPase"/>
</dbReference>
<dbReference type="Proteomes" id="UP000559860">
    <property type="component" value="Unassembled WGS sequence"/>
</dbReference>
<keyword evidence="5 7" id="KW-1133">Transmembrane helix</keyword>
<dbReference type="GO" id="GO:0140359">
    <property type="term" value="F:ABC-type transporter activity"/>
    <property type="evidence" value="ECO:0007669"/>
    <property type="project" value="InterPro"/>
</dbReference>
<name>A0A7W4IST5_9PROT</name>
<dbReference type="PROSITE" id="PS50929">
    <property type="entry name" value="ABC_TM1F"/>
    <property type="match status" value="1"/>
</dbReference>
<dbReference type="PROSITE" id="PS50893">
    <property type="entry name" value="ABC_TRANSPORTER_2"/>
    <property type="match status" value="1"/>
</dbReference>
<feature type="domain" description="ABC transmembrane type-1" evidence="9">
    <location>
        <begin position="19"/>
        <end position="294"/>
    </location>
</feature>
<dbReference type="Pfam" id="PF00664">
    <property type="entry name" value="ABC_membrane"/>
    <property type="match status" value="1"/>
</dbReference>
<dbReference type="GO" id="GO:0045454">
    <property type="term" value="P:cell redox homeostasis"/>
    <property type="evidence" value="ECO:0007669"/>
    <property type="project" value="InterPro"/>
</dbReference>
<dbReference type="InterPro" id="IPR003439">
    <property type="entry name" value="ABC_transporter-like_ATP-bd"/>
</dbReference>
<dbReference type="InterPro" id="IPR011527">
    <property type="entry name" value="ABC1_TM_dom"/>
</dbReference>
<evidence type="ECO:0000259" key="9">
    <source>
        <dbReference type="PROSITE" id="PS50929"/>
    </source>
</evidence>
<feature type="domain" description="ABC transporter" evidence="8">
    <location>
        <begin position="340"/>
        <end position="565"/>
    </location>
</feature>
<evidence type="ECO:0000313" key="11">
    <source>
        <dbReference type="Proteomes" id="UP000559860"/>
    </source>
</evidence>
<evidence type="ECO:0000256" key="5">
    <source>
        <dbReference type="ARBA" id="ARBA00022989"/>
    </source>
</evidence>
<evidence type="ECO:0000256" key="4">
    <source>
        <dbReference type="ARBA" id="ARBA00022840"/>
    </source>
</evidence>
<organism evidence="10 11">
    <name type="scientific">Gluconacetobacter aggeris</name>
    <dbReference type="NCBI Taxonomy" id="1286186"/>
    <lineage>
        <taxon>Bacteria</taxon>
        <taxon>Pseudomonadati</taxon>
        <taxon>Pseudomonadota</taxon>
        <taxon>Alphaproteobacteria</taxon>
        <taxon>Acetobacterales</taxon>
        <taxon>Acetobacteraceae</taxon>
        <taxon>Gluconacetobacter</taxon>
    </lineage>
</organism>
<dbReference type="InterPro" id="IPR036640">
    <property type="entry name" value="ABC1_TM_sf"/>
</dbReference>
<evidence type="ECO:0000313" key="10">
    <source>
        <dbReference type="EMBL" id="MBB2168318.1"/>
    </source>
</evidence>
<dbReference type="InterPro" id="IPR039421">
    <property type="entry name" value="Type_1_exporter"/>
</dbReference>